<proteinExistence type="predicted"/>
<reference evidence="1" key="1">
    <citation type="submission" date="2020-01" db="EMBL/GenBank/DDBJ databases">
        <authorList>
            <person name="Meier V. D."/>
            <person name="Meier V D."/>
        </authorList>
    </citation>
    <scope>NUCLEOTIDE SEQUENCE</scope>
    <source>
        <strain evidence="1">HLG_WM_MAG_07</strain>
    </source>
</reference>
<dbReference type="AlphaFoldDB" id="A0A6S6S715"/>
<protein>
    <submittedName>
        <fullName evidence="1">Uncharacterized protein</fullName>
    </submittedName>
</protein>
<evidence type="ECO:0000313" key="1">
    <source>
        <dbReference type="EMBL" id="CAA6801227.1"/>
    </source>
</evidence>
<dbReference type="EMBL" id="CACVAY010000008">
    <property type="protein sequence ID" value="CAA6801227.1"/>
    <property type="molecule type" value="Genomic_DNA"/>
</dbReference>
<organism evidence="1">
    <name type="scientific">uncultured Thiotrichaceae bacterium</name>
    <dbReference type="NCBI Taxonomy" id="298394"/>
    <lineage>
        <taxon>Bacteria</taxon>
        <taxon>Pseudomonadati</taxon>
        <taxon>Pseudomonadota</taxon>
        <taxon>Gammaproteobacteria</taxon>
        <taxon>Thiotrichales</taxon>
        <taxon>Thiotrichaceae</taxon>
        <taxon>environmental samples</taxon>
    </lineage>
</organism>
<sequence>MEDVIETLLGLEIVDELDNTEDMQVLARENWKKRAKSLGLMEETTP</sequence>
<gene>
    <name evidence="1" type="ORF">HELGO_WM29047</name>
</gene>
<accession>A0A6S6S715</accession>
<name>A0A6S6S715_9GAMM</name>